<keyword evidence="2" id="KW-1185">Reference proteome</keyword>
<protein>
    <submittedName>
        <fullName evidence="1">Uncharacterized protein</fullName>
    </submittedName>
</protein>
<organism evidence="1 2">
    <name type="scientific">Vibrio spartinae</name>
    <dbReference type="NCBI Taxonomy" id="1918945"/>
    <lineage>
        <taxon>Bacteria</taxon>
        <taxon>Pseudomonadati</taxon>
        <taxon>Pseudomonadota</taxon>
        <taxon>Gammaproteobacteria</taxon>
        <taxon>Vibrionales</taxon>
        <taxon>Vibrionaceae</taxon>
        <taxon>Vibrio</taxon>
    </lineage>
</organism>
<reference evidence="1 2" key="1">
    <citation type="journal article" date="2020" name="J. Nat. Prod.">
        <title>Genomics-Metabolomics Profiling Disclosed Marine Vibrio spartinae 3.6 as a Producer of a New Branched Side Chain Prodigiosin.</title>
        <authorList>
            <person name="Vitale G.A."/>
            <person name="Sciarretta M."/>
            <person name="Palma Esposito F."/>
            <person name="January G.G."/>
            <person name="Giaccio M."/>
            <person name="Bunk B."/>
            <person name="Sproer C."/>
            <person name="Bajerski F."/>
            <person name="Power D."/>
            <person name="Festa C."/>
            <person name="Monti M.C."/>
            <person name="D'Auria M.V."/>
            <person name="de Pascale D."/>
        </authorList>
    </citation>
    <scope>NUCLEOTIDE SEQUENCE [LARGE SCALE GENOMIC DNA]</scope>
    <source>
        <strain evidence="1 2">3.6</strain>
    </source>
</reference>
<dbReference type="EMBL" id="CP046268">
    <property type="protein sequence ID" value="QMV14497.1"/>
    <property type="molecule type" value="Genomic_DNA"/>
</dbReference>
<name>A0ABX6QZG6_9VIBR</name>
<evidence type="ECO:0000313" key="2">
    <source>
        <dbReference type="Proteomes" id="UP000515264"/>
    </source>
</evidence>
<gene>
    <name evidence="1" type="ORF">Vspart_01753</name>
</gene>
<proteinExistence type="predicted"/>
<accession>A0ABX6QZG6</accession>
<sequence>MLLAQFTKLIADLESLTDSQSRYIEKCDVCIAESFLHGLSPLFFT</sequence>
<evidence type="ECO:0000313" key="1">
    <source>
        <dbReference type="EMBL" id="QMV14497.1"/>
    </source>
</evidence>
<dbReference type="Proteomes" id="UP000515264">
    <property type="component" value="Chromosome 1"/>
</dbReference>